<dbReference type="EMBL" id="PIOC01000005">
    <property type="protein sequence ID" value="RDW21049.1"/>
    <property type="molecule type" value="Genomic_DNA"/>
</dbReference>
<evidence type="ECO:0000313" key="1">
    <source>
        <dbReference type="EMBL" id="RDW21049.1"/>
    </source>
</evidence>
<gene>
    <name evidence="1" type="ORF">CWR48_04205</name>
</gene>
<organism evidence="1 2">
    <name type="scientific">Oceanobacillus arenosus</name>
    <dbReference type="NCBI Taxonomy" id="1229153"/>
    <lineage>
        <taxon>Bacteria</taxon>
        <taxon>Bacillati</taxon>
        <taxon>Bacillota</taxon>
        <taxon>Bacilli</taxon>
        <taxon>Bacillales</taxon>
        <taxon>Bacillaceae</taxon>
        <taxon>Oceanobacillus</taxon>
    </lineage>
</organism>
<keyword evidence="2" id="KW-1185">Reference proteome</keyword>
<evidence type="ECO:0000313" key="2">
    <source>
        <dbReference type="Proteomes" id="UP000257143"/>
    </source>
</evidence>
<dbReference type="OrthoDB" id="1655248at2"/>
<accession>A0A3D8Q0V3</accession>
<dbReference type="AlphaFoldDB" id="A0A3D8Q0V3"/>
<sequence>MVATNMPPLYHKLPGEKYSRNNSEVLKWLSERPGLIEYIFDQASNAKEIYYNPATGRWQGADWEDED</sequence>
<name>A0A3D8Q0V3_9BACI</name>
<protein>
    <submittedName>
        <fullName evidence="1">Uncharacterized protein</fullName>
    </submittedName>
</protein>
<dbReference type="Proteomes" id="UP000257143">
    <property type="component" value="Unassembled WGS sequence"/>
</dbReference>
<comment type="caution">
    <text evidence="1">The sequence shown here is derived from an EMBL/GenBank/DDBJ whole genome shotgun (WGS) entry which is preliminary data.</text>
</comment>
<proteinExistence type="predicted"/>
<reference evidence="2" key="1">
    <citation type="submission" date="2017-11" db="EMBL/GenBank/DDBJ databases">
        <authorList>
            <person name="Zhu W."/>
        </authorList>
    </citation>
    <scope>NUCLEOTIDE SEQUENCE [LARGE SCALE GENOMIC DNA]</scope>
    <source>
        <strain evidence="2">CAU 1183</strain>
    </source>
</reference>